<dbReference type="AlphaFoldDB" id="A0A7W6K1B9"/>
<dbReference type="Pfam" id="PF02924">
    <property type="entry name" value="HDPD"/>
    <property type="match status" value="1"/>
</dbReference>
<organism evidence="1 2">
    <name type="scientific">Allorhizobium borbori</name>
    <dbReference type="NCBI Taxonomy" id="485907"/>
    <lineage>
        <taxon>Bacteria</taxon>
        <taxon>Pseudomonadati</taxon>
        <taxon>Pseudomonadota</taxon>
        <taxon>Alphaproteobacteria</taxon>
        <taxon>Hyphomicrobiales</taxon>
        <taxon>Rhizobiaceae</taxon>
        <taxon>Rhizobium/Agrobacterium group</taxon>
        <taxon>Allorhizobium</taxon>
    </lineage>
</organism>
<reference evidence="1 2" key="1">
    <citation type="submission" date="2020-08" db="EMBL/GenBank/DDBJ databases">
        <title>Genomic Encyclopedia of Type Strains, Phase IV (KMG-IV): sequencing the most valuable type-strain genomes for metagenomic binning, comparative biology and taxonomic classification.</title>
        <authorList>
            <person name="Goeker M."/>
        </authorList>
    </citation>
    <scope>NUCLEOTIDE SEQUENCE [LARGE SCALE GENOMIC DNA]</scope>
    <source>
        <strain evidence="1 2">DSM 26385</strain>
    </source>
</reference>
<sequence length="117" mass="11952">MSASFSRTSYVVKEIIAGDFPLVTRPGVLAAGQNLTRGAVLGRVTATGKLVLSVAAATDGSGTPFAILADEEADASAADVGVTSYLTGQFLARNLTFGAGHTADSTRDALRLLSIHI</sequence>
<keyword evidence="2" id="KW-1185">Reference proteome</keyword>
<dbReference type="Proteomes" id="UP000584824">
    <property type="component" value="Unassembled WGS sequence"/>
</dbReference>
<comment type="caution">
    <text evidence="1">The sequence shown here is derived from an EMBL/GenBank/DDBJ whole genome shotgun (WGS) entry which is preliminary data.</text>
</comment>
<accession>A0A7W6K1B9</accession>
<dbReference type="RefSeq" id="WP_183789910.1">
    <property type="nucleotide sequence ID" value="NZ_JACIDU010000003.1"/>
</dbReference>
<evidence type="ECO:0000313" key="2">
    <source>
        <dbReference type="Proteomes" id="UP000584824"/>
    </source>
</evidence>
<proteinExistence type="predicted"/>
<gene>
    <name evidence="1" type="ORF">GGQ66_000926</name>
</gene>
<dbReference type="InterPro" id="IPR004195">
    <property type="entry name" value="Head_decoration_D"/>
</dbReference>
<evidence type="ECO:0008006" key="3">
    <source>
        <dbReference type="Google" id="ProtNLM"/>
    </source>
</evidence>
<protein>
    <recommendedName>
        <fullName evidence="3">Bacteriophage lambda head decoration protein D</fullName>
    </recommendedName>
</protein>
<evidence type="ECO:0000313" key="1">
    <source>
        <dbReference type="EMBL" id="MBB4102391.1"/>
    </source>
</evidence>
<dbReference type="EMBL" id="JACIDU010000003">
    <property type="protein sequence ID" value="MBB4102391.1"/>
    <property type="molecule type" value="Genomic_DNA"/>
</dbReference>
<dbReference type="Gene3D" id="2.40.300.10">
    <property type="entry name" value="Head decoration protein D"/>
    <property type="match status" value="1"/>
</dbReference>
<name>A0A7W6K1B9_9HYPH</name>